<keyword evidence="1" id="KW-1133">Transmembrane helix</keyword>
<organism evidence="2 3">
    <name type="scientific">Dreissena polymorpha</name>
    <name type="common">Zebra mussel</name>
    <name type="synonym">Mytilus polymorpha</name>
    <dbReference type="NCBI Taxonomy" id="45954"/>
    <lineage>
        <taxon>Eukaryota</taxon>
        <taxon>Metazoa</taxon>
        <taxon>Spiralia</taxon>
        <taxon>Lophotrochozoa</taxon>
        <taxon>Mollusca</taxon>
        <taxon>Bivalvia</taxon>
        <taxon>Autobranchia</taxon>
        <taxon>Heteroconchia</taxon>
        <taxon>Euheterodonta</taxon>
        <taxon>Imparidentia</taxon>
        <taxon>Neoheterodontei</taxon>
        <taxon>Myida</taxon>
        <taxon>Dreissenoidea</taxon>
        <taxon>Dreissenidae</taxon>
        <taxon>Dreissena</taxon>
    </lineage>
</organism>
<keyword evidence="3" id="KW-1185">Reference proteome</keyword>
<dbReference type="AlphaFoldDB" id="A0A9D4FSG2"/>
<protein>
    <submittedName>
        <fullName evidence="2">Uncharacterized protein</fullName>
    </submittedName>
</protein>
<dbReference type="Proteomes" id="UP000828390">
    <property type="component" value="Unassembled WGS sequence"/>
</dbReference>
<reference evidence="2" key="1">
    <citation type="journal article" date="2019" name="bioRxiv">
        <title>The Genome of the Zebra Mussel, Dreissena polymorpha: A Resource for Invasive Species Research.</title>
        <authorList>
            <person name="McCartney M.A."/>
            <person name="Auch B."/>
            <person name="Kono T."/>
            <person name="Mallez S."/>
            <person name="Zhang Y."/>
            <person name="Obille A."/>
            <person name="Becker A."/>
            <person name="Abrahante J.E."/>
            <person name="Garbe J."/>
            <person name="Badalamenti J.P."/>
            <person name="Herman A."/>
            <person name="Mangelson H."/>
            <person name="Liachko I."/>
            <person name="Sullivan S."/>
            <person name="Sone E.D."/>
            <person name="Koren S."/>
            <person name="Silverstein K.A.T."/>
            <person name="Beckman K.B."/>
            <person name="Gohl D.M."/>
        </authorList>
    </citation>
    <scope>NUCLEOTIDE SEQUENCE</scope>
    <source>
        <strain evidence="2">Duluth1</strain>
        <tissue evidence="2">Whole animal</tissue>
    </source>
</reference>
<evidence type="ECO:0000313" key="3">
    <source>
        <dbReference type="Proteomes" id="UP000828390"/>
    </source>
</evidence>
<comment type="caution">
    <text evidence="2">The sequence shown here is derived from an EMBL/GenBank/DDBJ whole genome shotgun (WGS) entry which is preliminary data.</text>
</comment>
<keyword evidence="1" id="KW-0812">Transmembrane</keyword>
<evidence type="ECO:0000256" key="1">
    <source>
        <dbReference type="SAM" id="Phobius"/>
    </source>
</evidence>
<sequence>MEVAYNCKEVADIIPMCGGPLKKTTKVTKSTDIWFDGSTETFDPYRRSKECKCSFTNLHTHNSTELFLALIDVRLESHNPDVNASTAMCSNAILQSVDYSWRCKESTEHWKDNFVYRTSEVSYQSITLSPGQTRNVLLKDIHRNGPRDIPAMIWFYATVTPQNSDLMLNMTCEEVIPTELTTSLTAITQQPTAADTTRADTMASDGNLSTGAIVAISVGSWVALTLVVVVVSSTVYRALRTR</sequence>
<dbReference type="EMBL" id="JAIWYP010000006">
    <property type="protein sequence ID" value="KAH3803446.1"/>
    <property type="molecule type" value="Genomic_DNA"/>
</dbReference>
<gene>
    <name evidence="2" type="ORF">DPMN_131707</name>
</gene>
<name>A0A9D4FSG2_DREPO</name>
<keyword evidence="1" id="KW-0472">Membrane</keyword>
<feature type="transmembrane region" description="Helical" evidence="1">
    <location>
        <begin position="212"/>
        <end position="236"/>
    </location>
</feature>
<evidence type="ECO:0000313" key="2">
    <source>
        <dbReference type="EMBL" id="KAH3803446.1"/>
    </source>
</evidence>
<accession>A0A9D4FSG2</accession>
<proteinExistence type="predicted"/>
<reference evidence="2" key="2">
    <citation type="submission" date="2020-11" db="EMBL/GenBank/DDBJ databases">
        <authorList>
            <person name="McCartney M.A."/>
            <person name="Auch B."/>
            <person name="Kono T."/>
            <person name="Mallez S."/>
            <person name="Becker A."/>
            <person name="Gohl D.M."/>
            <person name="Silverstein K.A.T."/>
            <person name="Koren S."/>
            <person name="Bechman K.B."/>
            <person name="Herman A."/>
            <person name="Abrahante J.E."/>
            <person name="Garbe J."/>
        </authorList>
    </citation>
    <scope>NUCLEOTIDE SEQUENCE</scope>
    <source>
        <strain evidence="2">Duluth1</strain>
        <tissue evidence="2">Whole animal</tissue>
    </source>
</reference>